<dbReference type="GO" id="GO:0005886">
    <property type="term" value="C:plasma membrane"/>
    <property type="evidence" value="ECO:0007669"/>
    <property type="project" value="TreeGrafter"/>
</dbReference>
<evidence type="ECO:0000256" key="6">
    <source>
        <dbReference type="SAM" id="Phobius"/>
    </source>
</evidence>
<dbReference type="PANTHER" id="PTHR23112:SF37">
    <property type="entry name" value="G PROTEIN-COUPLED RECEPTOR GPR1"/>
    <property type="match status" value="1"/>
</dbReference>
<keyword evidence="9" id="KW-1185">Reference proteome</keyword>
<evidence type="ECO:0000256" key="1">
    <source>
        <dbReference type="ARBA" id="ARBA00004141"/>
    </source>
</evidence>
<sequence length="376" mass="41975">MTYDPSVAIPTLVGSALSCFATSCVLLAWMCYGQGKRSFRYALVLNLTFAEWVNTLNNTISGTIAVLNKGYLQPGGACTLNGWVGQLSVQASDFSILAIALVTLLTIKLKTYILNASFDKKILICLAVWAVPLATSTTAVAMKVMEPVSGNWCWISAEKTKLRYALTHGWRFGIIIITICIYVYVFIYMRKRLSYLQETSRTFSYDYGRDLHDLSAMASPPANTDFKDGSRTERMLVDEENPGPLRTTSAPPKSKSKLLGVNTGLSVASSSFPSPSSPLPPPSPAGPRRRKRSQSKSVEREIWRMLLLNAYPIMYVILWMPGIVNRIVEATGHQYKWLQIMQCSTQYIGLANALTYGFKEHSRDFAIWIESLNHHR</sequence>
<dbReference type="Gene3D" id="1.20.1070.10">
    <property type="entry name" value="Rhodopsin 7-helix transmembrane proteins"/>
    <property type="match status" value="1"/>
</dbReference>
<evidence type="ECO:0000313" key="8">
    <source>
        <dbReference type="EMBL" id="KAF4309854.1"/>
    </source>
</evidence>
<reference evidence="8" key="1">
    <citation type="submission" date="2020-04" db="EMBL/GenBank/DDBJ databases">
        <title>Genome Assembly and Annotation of Botryosphaeria dothidea sdau 11-99, a Latent Pathogen of Apple Fruit Ring Rot in China.</title>
        <authorList>
            <person name="Yu C."/>
            <person name="Diao Y."/>
            <person name="Lu Q."/>
            <person name="Zhao J."/>
            <person name="Cui S."/>
            <person name="Peng C."/>
            <person name="He B."/>
            <person name="Liu H."/>
        </authorList>
    </citation>
    <scope>NUCLEOTIDE SEQUENCE [LARGE SCALE GENOMIC DNA]</scope>
    <source>
        <strain evidence="8">Sdau11-99</strain>
    </source>
</reference>
<evidence type="ECO:0000313" key="9">
    <source>
        <dbReference type="Proteomes" id="UP000572817"/>
    </source>
</evidence>
<feature type="transmembrane region" description="Helical" evidence="6">
    <location>
        <begin position="44"/>
        <end position="67"/>
    </location>
</feature>
<proteinExistence type="predicted"/>
<feature type="transmembrane region" description="Helical" evidence="6">
    <location>
        <begin position="121"/>
        <end position="142"/>
    </location>
</feature>
<dbReference type="AlphaFoldDB" id="A0A8H4IZ43"/>
<feature type="transmembrane region" description="Helical" evidence="6">
    <location>
        <begin position="87"/>
        <end position="109"/>
    </location>
</feature>
<keyword evidence="3 6" id="KW-1133">Transmembrane helix</keyword>
<feature type="transmembrane region" description="Helical" evidence="6">
    <location>
        <begin position="302"/>
        <end position="320"/>
    </location>
</feature>
<accession>A0A8H4IZ43</accession>
<evidence type="ECO:0000256" key="5">
    <source>
        <dbReference type="SAM" id="MobiDB-lite"/>
    </source>
</evidence>
<gene>
    <name evidence="8" type="ORF">GTA08_BOTSDO01973</name>
</gene>
<feature type="compositionally biased region" description="Pro residues" evidence="5">
    <location>
        <begin position="275"/>
        <end position="285"/>
    </location>
</feature>
<dbReference type="EMBL" id="WWBZ02000016">
    <property type="protein sequence ID" value="KAF4309854.1"/>
    <property type="molecule type" value="Genomic_DNA"/>
</dbReference>
<feature type="transmembrane region" description="Helical" evidence="6">
    <location>
        <begin position="170"/>
        <end position="189"/>
    </location>
</feature>
<evidence type="ECO:0000259" key="7">
    <source>
        <dbReference type="Pfam" id="PF11710"/>
    </source>
</evidence>
<comment type="subcellular location">
    <subcellularLocation>
        <location evidence="1">Membrane</location>
        <topology evidence="1">Multi-pass membrane protein</topology>
    </subcellularLocation>
</comment>
<organism evidence="8 9">
    <name type="scientific">Botryosphaeria dothidea</name>
    <dbReference type="NCBI Taxonomy" id="55169"/>
    <lineage>
        <taxon>Eukaryota</taxon>
        <taxon>Fungi</taxon>
        <taxon>Dikarya</taxon>
        <taxon>Ascomycota</taxon>
        <taxon>Pezizomycotina</taxon>
        <taxon>Dothideomycetes</taxon>
        <taxon>Dothideomycetes incertae sedis</taxon>
        <taxon>Botryosphaeriales</taxon>
        <taxon>Botryosphaeriaceae</taxon>
        <taxon>Botryosphaeria</taxon>
    </lineage>
</organism>
<keyword evidence="4 6" id="KW-0472">Membrane</keyword>
<protein>
    <submittedName>
        <fullName evidence="8">Glucose receptor Git3</fullName>
    </submittedName>
</protein>
<dbReference type="GO" id="GO:0007189">
    <property type="term" value="P:adenylate cyclase-activating G protein-coupled receptor signaling pathway"/>
    <property type="evidence" value="ECO:0007669"/>
    <property type="project" value="TreeGrafter"/>
</dbReference>
<feature type="domain" description="Glucose receptor Git3-like N-terminal" evidence="7">
    <location>
        <begin position="9"/>
        <end position="194"/>
    </location>
</feature>
<dbReference type="PANTHER" id="PTHR23112">
    <property type="entry name" value="G PROTEIN-COUPLED RECEPTOR 157-RELATED"/>
    <property type="match status" value="1"/>
</dbReference>
<evidence type="ECO:0000256" key="2">
    <source>
        <dbReference type="ARBA" id="ARBA00022692"/>
    </source>
</evidence>
<dbReference type="Proteomes" id="UP000572817">
    <property type="component" value="Unassembled WGS sequence"/>
</dbReference>
<evidence type="ECO:0000256" key="3">
    <source>
        <dbReference type="ARBA" id="ARBA00022989"/>
    </source>
</evidence>
<feature type="region of interest" description="Disordered" evidence="5">
    <location>
        <begin position="235"/>
        <end position="296"/>
    </location>
</feature>
<dbReference type="SUPFAM" id="SSF81321">
    <property type="entry name" value="Family A G protein-coupled receptor-like"/>
    <property type="match status" value="1"/>
</dbReference>
<dbReference type="Pfam" id="PF11710">
    <property type="entry name" value="Git3"/>
    <property type="match status" value="1"/>
</dbReference>
<feature type="transmembrane region" description="Helical" evidence="6">
    <location>
        <begin position="12"/>
        <end position="32"/>
    </location>
</feature>
<keyword evidence="8" id="KW-0675">Receptor</keyword>
<dbReference type="InterPro" id="IPR023041">
    <property type="entry name" value="Glucose_rcpt_Git3-like_N"/>
</dbReference>
<evidence type="ECO:0000256" key="4">
    <source>
        <dbReference type="ARBA" id="ARBA00023136"/>
    </source>
</evidence>
<name>A0A8H4IZ43_9PEZI</name>
<dbReference type="OrthoDB" id="100006at2759"/>
<keyword evidence="2 6" id="KW-0812">Transmembrane</keyword>
<dbReference type="GO" id="GO:0004930">
    <property type="term" value="F:G protein-coupled receptor activity"/>
    <property type="evidence" value="ECO:0007669"/>
    <property type="project" value="TreeGrafter"/>
</dbReference>
<comment type="caution">
    <text evidence="8">The sequence shown here is derived from an EMBL/GenBank/DDBJ whole genome shotgun (WGS) entry which is preliminary data.</text>
</comment>